<feature type="transmembrane region" description="Helical" evidence="5">
    <location>
        <begin position="171"/>
        <end position="193"/>
    </location>
</feature>
<evidence type="ECO:0000313" key="6">
    <source>
        <dbReference type="EMBL" id="VDO10256.1"/>
    </source>
</evidence>
<sequence length="349" mass="37716">MVNYDDHRGLRLALDIFNGFNIIGGVISIGFGVYLIAVTKSMGEYQTTSTPVAIIIFGVVLLIAAILGIVGTHKNNVCMLISYKCCGGTGPSDWNRQIPESCCANGMPNCPSPYKTLLVISKRNNMDCGGKCLKFLMVFFNLIVFFGGGVMAGYGIYLLVEAKEASGTVSIVLPAFITTFGLLVFFIAFLGCCGAWKNNSCMLKTFGVIVIILLICEAVCAILLLVYRHQFVGIVEENFQSLIKELEDKKITEDDPSIKTIYKLQKSLECCGGSGPDDWSNPPDSCCEGSGSGGSCTTYKTGCAKAMYQKVKDSALTFGIIILILALIQIGAIICAFCLAKEVKNYERI</sequence>
<feature type="transmembrane region" description="Helical" evidence="5">
    <location>
        <begin position="49"/>
        <end position="70"/>
    </location>
</feature>
<evidence type="ECO:0000256" key="5">
    <source>
        <dbReference type="SAM" id="Phobius"/>
    </source>
</evidence>
<dbReference type="PANTHER" id="PTHR19282">
    <property type="entry name" value="TETRASPANIN"/>
    <property type="match status" value="1"/>
</dbReference>
<protein>
    <submittedName>
        <fullName evidence="8">Tetraspanin</fullName>
    </submittedName>
</protein>
<dbReference type="AlphaFoldDB" id="A0A0R3TUE6"/>
<dbReference type="PRINTS" id="PR00259">
    <property type="entry name" value="TMFOUR"/>
</dbReference>
<dbReference type="STRING" id="102285.A0A0R3TUE6"/>
<name>A0A0R3TUE6_RODNA</name>
<reference evidence="8" key="1">
    <citation type="submission" date="2017-02" db="UniProtKB">
        <authorList>
            <consortium name="WormBaseParasite"/>
        </authorList>
    </citation>
    <scope>IDENTIFICATION</scope>
</reference>
<gene>
    <name evidence="6" type="ORF">HNAJ_LOCUS11365</name>
</gene>
<dbReference type="Proteomes" id="UP000278807">
    <property type="component" value="Unassembled WGS sequence"/>
</dbReference>
<evidence type="ECO:0000256" key="1">
    <source>
        <dbReference type="ARBA" id="ARBA00004141"/>
    </source>
</evidence>
<dbReference type="GO" id="GO:0005886">
    <property type="term" value="C:plasma membrane"/>
    <property type="evidence" value="ECO:0007669"/>
    <property type="project" value="TreeGrafter"/>
</dbReference>
<evidence type="ECO:0000256" key="3">
    <source>
        <dbReference type="ARBA" id="ARBA00022989"/>
    </source>
</evidence>
<dbReference type="SUPFAM" id="SSF48652">
    <property type="entry name" value="Tetraspanin"/>
    <property type="match status" value="1"/>
</dbReference>
<feature type="transmembrane region" description="Helical" evidence="5">
    <location>
        <begin position="205"/>
        <end position="227"/>
    </location>
</feature>
<reference evidence="6 7" key="2">
    <citation type="submission" date="2018-11" db="EMBL/GenBank/DDBJ databases">
        <authorList>
            <consortium name="Pathogen Informatics"/>
        </authorList>
    </citation>
    <scope>NUCLEOTIDE SEQUENCE [LARGE SCALE GENOMIC DNA]</scope>
</reference>
<dbReference type="CDD" id="cd03127">
    <property type="entry name" value="tetraspanin_LEL"/>
    <property type="match status" value="1"/>
</dbReference>
<organism evidence="8">
    <name type="scientific">Rodentolepis nana</name>
    <name type="common">Dwarf tapeworm</name>
    <name type="synonym">Hymenolepis nana</name>
    <dbReference type="NCBI Taxonomy" id="102285"/>
    <lineage>
        <taxon>Eukaryota</taxon>
        <taxon>Metazoa</taxon>
        <taxon>Spiralia</taxon>
        <taxon>Lophotrochozoa</taxon>
        <taxon>Platyhelminthes</taxon>
        <taxon>Cestoda</taxon>
        <taxon>Eucestoda</taxon>
        <taxon>Cyclophyllidea</taxon>
        <taxon>Hymenolepididae</taxon>
        <taxon>Rodentolepis</taxon>
    </lineage>
</organism>
<dbReference type="InterPro" id="IPR008952">
    <property type="entry name" value="Tetraspanin_EC2_sf"/>
</dbReference>
<dbReference type="InterPro" id="IPR018499">
    <property type="entry name" value="Tetraspanin/Peripherin"/>
</dbReference>
<dbReference type="EMBL" id="UZAE01013534">
    <property type="protein sequence ID" value="VDO10256.1"/>
    <property type="molecule type" value="Genomic_DNA"/>
</dbReference>
<evidence type="ECO:0000256" key="4">
    <source>
        <dbReference type="ARBA" id="ARBA00023136"/>
    </source>
</evidence>
<keyword evidence="2 5" id="KW-0812">Transmembrane</keyword>
<keyword evidence="3 5" id="KW-1133">Transmembrane helix</keyword>
<dbReference type="Gene3D" id="1.10.1450.10">
    <property type="entry name" value="Tetraspanin"/>
    <property type="match status" value="2"/>
</dbReference>
<dbReference type="PANTHER" id="PTHR19282:SF515">
    <property type="entry name" value="TETRASPANIN"/>
    <property type="match status" value="1"/>
</dbReference>
<evidence type="ECO:0000256" key="2">
    <source>
        <dbReference type="ARBA" id="ARBA00022692"/>
    </source>
</evidence>
<evidence type="ECO:0000313" key="7">
    <source>
        <dbReference type="Proteomes" id="UP000278807"/>
    </source>
</evidence>
<keyword evidence="7" id="KW-1185">Reference proteome</keyword>
<feature type="transmembrane region" description="Helical" evidence="5">
    <location>
        <begin position="315"/>
        <end position="340"/>
    </location>
</feature>
<dbReference type="Pfam" id="PF00335">
    <property type="entry name" value="Tetraspanin"/>
    <property type="match status" value="2"/>
</dbReference>
<evidence type="ECO:0000313" key="8">
    <source>
        <dbReference type="WBParaSite" id="HNAJ_0001137501-mRNA-1"/>
    </source>
</evidence>
<feature type="transmembrane region" description="Helical" evidence="5">
    <location>
        <begin position="132"/>
        <end position="159"/>
    </location>
</feature>
<comment type="subcellular location">
    <subcellularLocation>
        <location evidence="1">Membrane</location>
        <topology evidence="1">Multi-pass membrane protein</topology>
    </subcellularLocation>
</comment>
<accession>A0A0R3TUE6</accession>
<dbReference type="OrthoDB" id="10033535at2759"/>
<keyword evidence="4 5" id="KW-0472">Membrane</keyword>
<dbReference type="WBParaSite" id="HNAJ_0001137501-mRNA-1">
    <property type="protein sequence ID" value="HNAJ_0001137501-mRNA-1"/>
    <property type="gene ID" value="HNAJ_0001137501"/>
</dbReference>
<proteinExistence type="predicted"/>
<feature type="transmembrane region" description="Helical" evidence="5">
    <location>
        <begin position="12"/>
        <end position="37"/>
    </location>
</feature>